<dbReference type="AlphaFoldDB" id="A0A166KPK7"/>
<evidence type="ECO:0008006" key="2">
    <source>
        <dbReference type="Google" id="ProtNLM"/>
    </source>
</evidence>
<organism evidence="1">
    <name type="scientific">Athelia psychrophila</name>
    <dbReference type="NCBI Taxonomy" id="1759441"/>
    <lineage>
        <taxon>Eukaryota</taxon>
        <taxon>Fungi</taxon>
        <taxon>Dikarya</taxon>
        <taxon>Basidiomycota</taxon>
        <taxon>Agaricomycotina</taxon>
        <taxon>Agaricomycetes</taxon>
        <taxon>Agaricomycetidae</taxon>
        <taxon>Atheliales</taxon>
        <taxon>Atheliaceae</taxon>
        <taxon>Athelia</taxon>
    </lineage>
</organism>
<proteinExistence type="predicted"/>
<gene>
    <name evidence="1" type="ORF">FIBSPDRAFT_1043828</name>
</gene>
<accession>A0A166KPK7</accession>
<sequence length="420" mass="46594">MRPLLLPNFFLPFANSDIPLVYPYNYKQTRPKSAHIVMPATLTCHNCGQELTGAYNNTVETPFPDIVQLVNNRVLPAALSEIAHAAVSAADQDILRLEAELRRKRSERRAFVIAHKAFITPICRTPPEIITEIFLHYVEGNLRSPVPLASICKRLRFIALSSPQLWASFRMSINHNNVESQTALAEMCLSRAGKYPLNINLETAYGRVCSAVRAVANGRINTSPDLIKYLSEGATNGLDRLEKLTLGHNVYEEKTIPMCFLAMPRLRSLEIAWLYDPTPQLPWQQLQELSFTAITTAQACLDVLIAASTLQKCQLGLLLTQMENIQALPSIALPLLRCMSITLYNRVNLSHFLSAIALPAIEELSIAEANHHTSEGHPPEFIGIADAIVSMISHGSLLKLTLDLPSPTWYATPANTISIL</sequence>
<reference evidence="1" key="1">
    <citation type="journal article" date="2016" name="Mol. Biol. Evol.">
        <title>Comparative Genomics of Early-Diverging Mushroom-Forming Fungi Provides Insights into the Origins of Lignocellulose Decay Capabilities.</title>
        <authorList>
            <person name="Nagy L.G."/>
            <person name="Riley R."/>
            <person name="Tritt A."/>
            <person name="Adam C."/>
            <person name="Daum C."/>
            <person name="Floudas D."/>
            <person name="Sun H."/>
            <person name="Yadav J.S."/>
            <person name="Pangilinan J."/>
            <person name="Larsson K.H."/>
            <person name="Matsuura K."/>
            <person name="Barry K."/>
            <person name="Labutti K."/>
            <person name="Kuo R."/>
            <person name="Ohm R.A."/>
            <person name="Bhattacharya S.S."/>
            <person name="Shirouzu T."/>
            <person name="Yoshinaga Y."/>
            <person name="Martin F.M."/>
            <person name="Grigoriev I.V."/>
            <person name="Hibbett D.S."/>
        </authorList>
    </citation>
    <scope>NUCLEOTIDE SEQUENCE [LARGE SCALE GENOMIC DNA]</scope>
    <source>
        <strain evidence="1">CBS 109695</strain>
    </source>
</reference>
<protein>
    <recommendedName>
        <fullName evidence="2">F-box domain-containing protein</fullName>
    </recommendedName>
</protein>
<name>A0A166KPK7_9AGAM</name>
<evidence type="ECO:0000313" key="1">
    <source>
        <dbReference type="EMBL" id="KZP22126.1"/>
    </source>
</evidence>
<dbReference type="EMBL" id="KV417542">
    <property type="protein sequence ID" value="KZP22126.1"/>
    <property type="molecule type" value="Genomic_DNA"/>
</dbReference>
<dbReference type="OrthoDB" id="2269034at2759"/>